<evidence type="ECO:0000256" key="1">
    <source>
        <dbReference type="SAM" id="MobiDB-lite"/>
    </source>
</evidence>
<feature type="transmembrane region" description="Helical" evidence="2">
    <location>
        <begin position="81"/>
        <end position="104"/>
    </location>
</feature>
<keyword evidence="4" id="KW-1185">Reference proteome</keyword>
<dbReference type="Proteomes" id="UP000327157">
    <property type="component" value="Unassembled WGS sequence"/>
</dbReference>
<evidence type="ECO:0008006" key="5">
    <source>
        <dbReference type="Google" id="ProtNLM"/>
    </source>
</evidence>
<keyword evidence="2" id="KW-0472">Membrane</keyword>
<protein>
    <recommendedName>
        <fullName evidence="5">Transmembrane protein</fullName>
    </recommendedName>
</protein>
<reference evidence="3 4" key="1">
    <citation type="submission" date="2019-09" db="EMBL/GenBank/DDBJ databases">
        <authorList>
            <person name="Ou C."/>
        </authorList>
    </citation>
    <scope>NUCLEOTIDE SEQUENCE [LARGE SCALE GENOMIC DNA]</scope>
    <source>
        <strain evidence="3">S2</strain>
        <tissue evidence="3">Leaf</tissue>
    </source>
</reference>
<reference evidence="3 4" key="2">
    <citation type="submission" date="2019-11" db="EMBL/GenBank/DDBJ databases">
        <title>A de novo genome assembly of a pear dwarfing rootstock.</title>
        <authorList>
            <person name="Wang F."/>
            <person name="Wang J."/>
            <person name="Li S."/>
            <person name="Zhang Y."/>
            <person name="Fang M."/>
            <person name="Ma L."/>
            <person name="Zhao Y."/>
            <person name="Jiang S."/>
        </authorList>
    </citation>
    <scope>NUCLEOTIDE SEQUENCE [LARGE SCALE GENOMIC DNA]</scope>
    <source>
        <strain evidence="3">S2</strain>
        <tissue evidence="3">Leaf</tissue>
    </source>
</reference>
<gene>
    <name evidence="3" type="ORF">D8674_038932</name>
</gene>
<evidence type="ECO:0000313" key="4">
    <source>
        <dbReference type="Proteomes" id="UP000327157"/>
    </source>
</evidence>
<organism evidence="3 4">
    <name type="scientific">Pyrus ussuriensis x Pyrus communis</name>
    <dbReference type="NCBI Taxonomy" id="2448454"/>
    <lineage>
        <taxon>Eukaryota</taxon>
        <taxon>Viridiplantae</taxon>
        <taxon>Streptophyta</taxon>
        <taxon>Embryophyta</taxon>
        <taxon>Tracheophyta</taxon>
        <taxon>Spermatophyta</taxon>
        <taxon>Magnoliopsida</taxon>
        <taxon>eudicotyledons</taxon>
        <taxon>Gunneridae</taxon>
        <taxon>Pentapetalae</taxon>
        <taxon>rosids</taxon>
        <taxon>fabids</taxon>
        <taxon>Rosales</taxon>
        <taxon>Rosaceae</taxon>
        <taxon>Amygdaloideae</taxon>
        <taxon>Maleae</taxon>
        <taxon>Pyrus</taxon>
    </lineage>
</organism>
<feature type="region of interest" description="Disordered" evidence="1">
    <location>
        <begin position="47"/>
        <end position="72"/>
    </location>
</feature>
<feature type="compositionally biased region" description="Basic and acidic residues" evidence="1">
    <location>
        <begin position="52"/>
        <end position="68"/>
    </location>
</feature>
<accession>A0A5N5FPR2</accession>
<name>A0A5N5FPR2_9ROSA</name>
<keyword evidence="2" id="KW-0812">Transmembrane</keyword>
<dbReference type="EMBL" id="SMOL01000563">
    <property type="protein sequence ID" value="KAB2604983.1"/>
    <property type="molecule type" value="Genomic_DNA"/>
</dbReference>
<evidence type="ECO:0000256" key="2">
    <source>
        <dbReference type="SAM" id="Phobius"/>
    </source>
</evidence>
<keyword evidence="2" id="KW-1133">Transmembrane helix</keyword>
<dbReference type="AlphaFoldDB" id="A0A5N5FPR2"/>
<sequence>MSMCCLGRSVEESAVEETERDEATEKREGIPTVARRRCRERTKESAVEEVERDATAEKDAAAEKREGDPAVARRRCRERRVLFWVVGWNLLVVVLGFVGFFGFLEATWNFGEF</sequence>
<proteinExistence type="predicted"/>
<comment type="caution">
    <text evidence="3">The sequence shown here is derived from an EMBL/GenBank/DDBJ whole genome shotgun (WGS) entry which is preliminary data.</text>
</comment>
<feature type="region of interest" description="Disordered" evidence="1">
    <location>
        <begin position="1"/>
        <end position="27"/>
    </location>
</feature>
<evidence type="ECO:0000313" key="3">
    <source>
        <dbReference type="EMBL" id="KAB2604983.1"/>
    </source>
</evidence>